<dbReference type="InterPro" id="IPR011009">
    <property type="entry name" value="Kinase-like_dom_sf"/>
</dbReference>
<dbReference type="SUPFAM" id="SSF56112">
    <property type="entry name" value="Protein kinase-like (PK-like)"/>
    <property type="match status" value="1"/>
</dbReference>
<evidence type="ECO:0000313" key="2">
    <source>
        <dbReference type="EMBL" id="QHU10917.1"/>
    </source>
</evidence>
<evidence type="ECO:0000259" key="1">
    <source>
        <dbReference type="Pfam" id="PF03109"/>
    </source>
</evidence>
<dbReference type="Pfam" id="PF03109">
    <property type="entry name" value="ABC1"/>
    <property type="match status" value="1"/>
</dbReference>
<name>A0A6C0K2K6_9ZZZZ</name>
<organism evidence="2">
    <name type="scientific">viral metagenome</name>
    <dbReference type="NCBI Taxonomy" id="1070528"/>
    <lineage>
        <taxon>unclassified sequences</taxon>
        <taxon>metagenomes</taxon>
        <taxon>organismal metagenomes</taxon>
    </lineage>
</organism>
<dbReference type="PANTHER" id="PTHR45890">
    <property type="entry name" value="AARF DOMAIN CONTAINING KINASE 2 (PREDICTED)"/>
    <property type="match status" value="1"/>
</dbReference>
<proteinExistence type="predicted"/>
<dbReference type="AlphaFoldDB" id="A0A6C0K2K6"/>
<dbReference type="EMBL" id="MN740773">
    <property type="protein sequence ID" value="QHU10917.1"/>
    <property type="molecule type" value="Genomic_DNA"/>
</dbReference>
<reference evidence="2" key="1">
    <citation type="journal article" date="2020" name="Nature">
        <title>Giant virus diversity and host interactions through global metagenomics.</title>
        <authorList>
            <person name="Schulz F."/>
            <person name="Roux S."/>
            <person name="Paez-Espino D."/>
            <person name="Jungbluth S."/>
            <person name="Walsh D.A."/>
            <person name="Denef V.J."/>
            <person name="McMahon K.D."/>
            <person name="Konstantinidis K.T."/>
            <person name="Eloe-Fadrosh E.A."/>
            <person name="Kyrpides N.C."/>
            <person name="Woyke T."/>
        </authorList>
    </citation>
    <scope>NUCLEOTIDE SEQUENCE</scope>
    <source>
        <strain evidence="2">GVMAG-S-1101165-83</strain>
    </source>
</reference>
<accession>A0A6C0K2K6</accession>
<dbReference type="PANTHER" id="PTHR45890:SF1">
    <property type="entry name" value="AARF DOMAIN CONTAINING KINASE 2"/>
    <property type="match status" value="1"/>
</dbReference>
<sequence>MNLFIFLIKIIEYKLSRDKKSSILEIKNMLSDAGPIWQKFGQVLSYQEELIGDELARELQTFLVSCPTHSHEYSIKTMKEMFGDKYNVNNINDETLLGSGTIAQVYRIDEIVIKILHPNVREEIKRASKKYEDSIKNSFFFPKKLTIFCDFFFESLFAQLDMEKEYNSGVIIKDLLNHEDNTELQKIFIFPQMINYYRECIVMSYEECQPILLNCRDVIDKRVLFKACMCVTFFQLACIQKGFVHCDMHYGNFGIRNCLSYEDMKIVVYDFGLMVDERHSCQELRNDISHALAFNDIMEMASVIFKNNKNYDTHMAAIKKTVSQDFEKDFERLLIYTTMKSIEIDNSVFRMLGSCEKCKALHFIALELSTVPNMGEINDLTPIPDKNQMIKIFKDYLEYNEFVSLKKLLCT</sequence>
<protein>
    <recommendedName>
        <fullName evidence="1">ABC1 atypical kinase-like domain-containing protein</fullName>
    </recommendedName>
</protein>
<feature type="domain" description="ABC1 atypical kinase-like" evidence="1">
    <location>
        <begin position="68"/>
        <end position="301"/>
    </location>
</feature>
<dbReference type="InterPro" id="IPR004147">
    <property type="entry name" value="ABC1_dom"/>
</dbReference>
<dbReference type="InterPro" id="IPR052402">
    <property type="entry name" value="ADCK_kinase"/>
</dbReference>